<reference evidence="2" key="1">
    <citation type="submission" date="2021-01" db="EMBL/GenBank/DDBJ databases">
        <title>Chromosome-level genome assembly of a human fungal pathogen reveals clustering of transcriptionally co-regulated genes.</title>
        <authorList>
            <person name="Voorhies M."/>
            <person name="Cohen S."/>
            <person name="Shea T.P."/>
            <person name="Petrus S."/>
            <person name="Munoz J.F."/>
            <person name="Poplawski S."/>
            <person name="Goldman W.E."/>
            <person name="Michael T."/>
            <person name="Cuomo C.A."/>
            <person name="Sil A."/>
            <person name="Beyhan S."/>
        </authorList>
    </citation>
    <scope>NUCLEOTIDE SEQUENCE</scope>
    <source>
        <strain evidence="2">WU24</strain>
    </source>
</reference>
<organism evidence="2 3">
    <name type="scientific">Ajellomyces capsulatus</name>
    <name type="common">Darling's disease fungus</name>
    <name type="synonym">Histoplasma capsulatum</name>
    <dbReference type="NCBI Taxonomy" id="5037"/>
    <lineage>
        <taxon>Eukaryota</taxon>
        <taxon>Fungi</taxon>
        <taxon>Dikarya</taxon>
        <taxon>Ascomycota</taxon>
        <taxon>Pezizomycotina</taxon>
        <taxon>Eurotiomycetes</taxon>
        <taxon>Eurotiomycetidae</taxon>
        <taxon>Onygenales</taxon>
        <taxon>Ajellomycetaceae</taxon>
        <taxon>Histoplasma</taxon>
    </lineage>
</organism>
<accession>A0A8A1ME84</accession>
<protein>
    <submittedName>
        <fullName evidence="2">Uncharacterized protein</fullName>
    </submittedName>
</protein>
<sequence>MPPSVLKERGKNSVLSEITSVKTVASPAERASGANLQLKNINQSRGSTENTKQQKDS</sequence>
<evidence type="ECO:0000313" key="2">
    <source>
        <dbReference type="EMBL" id="QSS63013.1"/>
    </source>
</evidence>
<proteinExistence type="predicted"/>
<evidence type="ECO:0000313" key="3">
    <source>
        <dbReference type="Proteomes" id="UP000663671"/>
    </source>
</evidence>
<evidence type="ECO:0000256" key="1">
    <source>
        <dbReference type="SAM" id="MobiDB-lite"/>
    </source>
</evidence>
<dbReference type="EMBL" id="CP069114">
    <property type="protein sequence ID" value="QSS63013.1"/>
    <property type="molecule type" value="Genomic_DNA"/>
</dbReference>
<dbReference type="Proteomes" id="UP000663671">
    <property type="component" value="Chromosome 1"/>
</dbReference>
<feature type="region of interest" description="Disordered" evidence="1">
    <location>
        <begin position="23"/>
        <end position="57"/>
    </location>
</feature>
<name>A0A8A1ME84_AJECA</name>
<gene>
    <name evidence="2" type="ORF">I7I51_00069</name>
</gene>
<dbReference type="AlphaFoldDB" id="A0A8A1ME84"/>
<feature type="compositionally biased region" description="Polar residues" evidence="1">
    <location>
        <begin position="34"/>
        <end position="51"/>
    </location>
</feature>
<dbReference type="VEuPathDB" id="FungiDB:I7I51_00069"/>